<feature type="compositionally biased region" description="Basic and acidic residues" evidence="7">
    <location>
        <begin position="257"/>
        <end position="278"/>
    </location>
</feature>
<evidence type="ECO:0000313" key="9">
    <source>
        <dbReference type="Proteomes" id="UP001341840"/>
    </source>
</evidence>
<dbReference type="InterPro" id="IPR009768">
    <property type="entry name" value="MAP70"/>
</dbReference>
<evidence type="ECO:0000256" key="7">
    <source>
        <dbReference type="SAM" id="MobiDB-lite"/>
    </source>
</evidence>
<organism evidence="8 9">
    <name type="scientific">Stylosanthes scabra</name>
    <dbReference type="NCBI Taxonomy" id="79078"/>
    <lineage>
        <taxon>Eukaryota</taxon>
        <taxon>Viridiplantae</taxon>
        <taxon>Streptophyta</taxon>
        <taxon>Embryophyta</taxon>
        <taxon>Tracheophyta</taxon>
        <taxon>Spermatophyta</taxon>
        <taxon>Magnoliopsida</taxon>
        <taxon>eudicotyledons</taxon>
        <taxon>Gunneridae</taxon>
        <taxon>Pentapetalae</taxon>
        <taxon>rosids</taxon>
        <taxon>fabids</taxon>
        <taxon>Fabales</taxon>
        <taxon>Fabaceae</taxon>
        <taxon>Papilionoideae</taxon>
        <taxon>50 kb inversion clade</taxon>
        <taxon>dalbergioids sensu lato</taxon>
        <taxon>Dalbergieae</taxon>
        <taxon>Pterocarpus clade</taxon>
        <taxon>Stylosanthes</taxon>
    </lineage>
</organism>
<reference evidence="8 9" key="1">
    <citation type="journal article" date="2023" name="Plants (Basel)">
        <title>Bridging the Gap: Combining Genomics and Transcriptomics Approaches to Understand Stylosanthes scabra, an Orphan Legume from the Brazilian Caatinga.</title>
        <authorList>
            <person name="Ferreira-Neto J.R.C."/>
            <person name="da Silva M.D."/>
            <person name="Binneck E."/>
            <person name="de Melo N.F."/>
            <person name="da Silva R.H."/>
            <person name="de Melo A.L.T.M."/>
            <person name="Pandolfi V."/>
            <person name="Bustamante F.O."/>
            <person name="Brasileiro-Vidal A.C."/>
            <person name="Benko-Iseppon A.M."/>
        </authorList>
    </citation>
    <scope>NUCLEOTIDE SEQUENCE [LARGE SCALE GENOMIC DNA]</scope>
    <source>
        <tissue evidence="8">Leaves</tissue>
    </source>
</reference>
<feature type="region of interest" description="Disordered" evidence="7">
    <location>
        <begin position="57"/>
        <end position="110"/>
    </location>
</feature>
<evidence type="ECO:0000313" key="8">
    <source>
        <dbReference type="EMBL" id="MED6157123.1"/>
    </source>
</evidence>
<protein>
    <submittedName>
        <fullName evidence="8">Uncharacterized protein</fullName>
    </submittedName>
</protein>
<evidence type="ECO:0000256" key="4">
    <source>
        <dbReference type="ARBA" id="ARBA00022701"/>
    </source>
</evidence>
<feature type="compositionally biased region" description="Polar residues" evidence="7">
    <location>
        <begin position="91"/>
        <end position="110"/>
    </location>
</feature>
<sequence length="292" mass="32901">MPVRQWLEERRIMQAEIQRLKDKLAISERTSNAESQLKDKLKLRLKTLEEGLKQFSNNPTNSNVFSRSPKEEKSSILGFLTTSGGMRKRSTSQPRGSSVGSSLFQQPNMKNMNTDNAAAMLKQGSPGRKRYTSAENALKKGIWASRSKVADGGEKENEINVNTDIKLNRFTDENEAAEIRNTAVVDEDSKSNITNDFGSEDVVSGFLYDKLQKEVINLRKSCEVKDSNLQAKDEEIKMLAKKVDALTKAMEVEWKKMKREAAAREKEASSTKSDDNKKTRSTSTSKRVTKDH</sequence>
<keyword evidence="5" id="KW-0175">Coiled coil</keyword>
<accession>A0ABU6UBA6</accession>
<evidence type="ECO:0000256" key="3">
    <source>
        <dbReference type="ARBA" id="ARBA00022490"/>
    </source>
</evidence>
<dbReference type="PANTHER" id="PTHR31246:SF31">
    <property type="entry name" value="MYOSIN II HEAVY CHAIN FAMILY PROTEIN"/>
    <property type="match status" value="1"/>
</dbReference>
<comment type="similarity">
    <text evidence="2">Belongs to the MAP70 family.</text>
</comment>
<keyword evidence="9" id="KW-1185">Reference proteome</keyword>
<comment type="subcellular location">
    <subcellularLocation>
        <location evidence="1">Cytoplasm</location>
        <location evidence="1">Cytoskeleton</location>
    </subcellularLocation>
</comment>
<dbReference type="PANTHER" id="PTHR31246">
    <property type="entry name" value="MICROTUBULE-ASSOCIATED PROTEIN 70-2"/>
    <property type="match status" value="1"/>
</dbReference>
<feature type="region of interest" description="Disordered" evidence="7">
    <location>
        <begin position="257"/>
        <end position="292"/>
    </location>
</feature>
<evidence type="ECO:0000256" key="2">
    <source>
        <dbReference type="ARBA" id="ARBA00008825"/>
    </source>
</evidence>
<keyword evidence="3" id="KW-0963">Cytoplasm</keyword>
<gene>
    <name evidence="8" type="ORF">PIB30_118691</name>
</gene>
<comment type="caution">
    <text evidence="8">The sequence shown here is derived from an EMBL/GenBank/DDBJ whole genome shotgun (WGS) entry which is preliminary data.</text>
</comment>
<feature type="compositionally biased region" description="Polar residues" evidence="7">
    <location>
        <begin position="57"/>
        <end position="66"/>
    </location>
</feature>
<keyword evidence="6" id="KW-0206">Cytoskeleton</keyword>
<keyword evidence="4" id="KW-0493">Microtubule</keyword>
<dbReference type="Pfam" id="PF07058">
    <property type="entry name" value="MAP70"/>
    <property type="match status" value="1"/>
</dbReference>
<dbReference type="Proteomes" id="UP001341840">
    <property type="component" value="Unassembled WGS sequence"/>
</dbReference>
<dbReference type="EMBL" id="JASCZI010120893">
    <property type="protein sequence ID" value="MED6157123.1"/>
    <property type="molecule type" value="Genomic_DNA"/>
</dbReference>
<proteinExistence type="inferred from homology"/>
<evidence type="ECO:0000256" key="6">
    <source>
        <dbReference type="ARBA" id="ARBA00023212"/>
    </source>
</evidence>
<evidence type="ECO:0000256" key="1">
    <source>
        <dbReference type="ARBA" id="ARBA00004245"/>
    </source>
</evidence>
<evidence type="ECO:0000256" key="5">
    <source>
        <dbReference type="ARBA" id="ARBA00023054"/>
    </source>
</evidence>
<name>A0ABU6UBA6_9FABA</name>